<name>A0A1V4SY31_9CLOT</name>
<comment type="similarity">
    <text evidence="2">Belongs to the BMP lipoprotein family.</text>
</comment>
<dbReference type="Gene3D" id="3.40.50.2300">
    <property type="match status" value="2"/>
</dbReference>
<accession>A0A1V4SY31</accession>
<dbReference type="InterPro" id="IPR003760">
    <property type="entry name" value="PnrA-like"/>
</dbReference>
<evidence type="ECO:0000259" key="8">
    <source>
        <dbReference type="Pfam" id="PF02608"/>
    </source>
</evidence>
<comment type="caution">
    <text evidence="9">The sequence shown here is derived from an EMBL/GenBank/DDBJ whole genome shotgun (WGS) entry which is preliminary data.</text>
</comment>
<keyword evidence="5 7" id="KW-0472">Membrane</keyword>
<evidence type="ECO:0000256" key="3">
    <source>
        <dbReference type="ARBA" id="ARBA00022475"/>
    </source>
</evidence>
<dbReference type="PANTHER" id="PTHR34296:SF2">
    <property type="entry name" value="ABC TRANSPORTER GUANOSINE-BINDING PROTEIN NUPN"/>
    <property type="match status" value="1"/>
</dbReference>
<keyword evidence="3" id="KW-1003">Cell membrane</keyword>
<proteinExistence type="inferred from homology"/>
<dbReference type="GO" id="GO:0005886">
    <property type="term" value="C:plasma membrane"/>
    <property type="evidence" value="ECO:0007669"/>
    <property type="project" value="UniProtKB-SubCell"/>
</dbReference>
<comment type="subcellular location">
    <subcellularLocation>
        <location evidence="1">Cell membrane</location>
        <topology evidence="1">Lipid-anchor</topology>
    </subcellularLocation>
</comment>
<dbReference type="Pfam" id="PF02608">
    <property type="entry name" value="Bmp"/>
    <property type="match status" value="1"/>
</dbReference>
<feature type="transmembrane region" description="Helical" evidence="7">
    <location>
        <begin position="12"/>
        <end position="28"/>
    </location>
</feature>
<keyword evidence="4" id="KW-0732">Signal</keyword>
<evidence type="ECO:0000313" key="10">
    <source>
        <dbReference type="Proteomes" id="UP000191448"/>
    </source>
</evidence>
<evidence type="ECO:0000256" key="1">
    <source>
        <dbReference type="ARBA" id="ARBA00004193"/>
    </source>
</evidence>
<dbReference type="AlphaFoldDB" id="A0A1V4SY31"/>
<reference evidence="9 10" key="1">
    <citation type="submission" date="2016-02" db="EMBL/GenBank/DDBJ databases">
        <title>Genome sequence of Clostridium thermobutyricum DSM 4928.</title>
        <authorList>
            <person name="Poehlein A."/>
            <person name="Daniel R."/>
        </authorList>
    </citation>
    <scope>NUCLEOTIDE SEQUENCE [LARGE SCALE GENOMIC DNA]</scope>
    <source>
        <strain evidence="9 10">DSM 4928</strain>
    </source>
</reference>
<evidence type="ECO:0000256" key="2">
    <source>
        <dbReference type="ARBA" id="ARBA00008610"/>
    </source>
</evidence>
<dbReference type="InterPro" id="IPR050957">
    <property type="entry name" value="BMP_lipoprotein"/>
</dbReference>
<dbReference type="RefSeq" id="WP_080022353.1">
    <property type="nucleotide sequence ID" value="NZ_LTAY01000029.1"/>
</dbReference>
<dbReference type="SUPFAM" id="SSF53822">
    <property type="entry name" value="Periplasmic binding protein-like I"/>
    <property type="match status" value="1"/>
</dbReference>
<dbReference type="OrthoDB" id="9769871at2"/>
<keyword evidence="7" id="KW-1133">Transmembrane helix</keyword>
<evidence type="ECO:0000313" key="9">
    <source>
        <dbReference type="EMBL" id="OPX48624.1"/>
    </source>
</evidence>
<evidence type="ECO:0000256" key="5">
    <source>
        <dbReference type="ARBA" id="ARBA00023136"/>
    </source>
</evidence>
<evidence type="ECO:0000256" key="6">
    <source>
        <dbReference type="ARBA" id="ARBA00023288"/>
    </source>
</evidence>
<feature type="domain" description="ABC transporter substrate-binding protein PnrA-like" evidence="8">
    <location>
        <begin position="56"/>
        <end position="348"/>
    </location>
</feature>
<gene>
    <name evidence="9" type="primary">tmpC_1</name>
    <name evidence="9" type="ORF">CLTHE_10830</name>
</gene>
<evidence type="ECO:0000256" key="4">
    <source>
        <dbReference type="ARBA" id="ARBA00022729"/>
    </source>
</evidence>
<dbReference type="PROSITE" id="PS51257">
    <property type="entry name" value="PROKAR_LIPOPROTEIN"/>
    <property type="match status" value="1"/>
</dbReference>
<sequence>MERIKGNKEIVVLLLIVMCFYVLMFLGGCTNKSVGNRNFFNSDLKVALICENNKNEPFLEIGKKGITKAGKELGMKTEIVLLNLDEKPEVINKIMNQTALDNNLVIVLGNWLKESVKVSARQLKSRNFAVVDSVVAEGNVKSVLYKSEEGALLMGIIAGGQTKSNKVGFIGGLNDTNGVRFLSGYAAGVKINNMQAYETIVDYSYVRYTEDFKDEKKAYEKAKELYSSGCDIIFEACGAAGKGVFKAAKESGNKAIGVDVDCAEYYPEYKDVIISSMIKNMDKNIFDICSEIKDGKFKSGIKNLKELGISEGAFNYPKETKNNVSENTFRTLNDYMKKLKNKEIEVPQRVFEVLEFKEETKGQSEEQPKSKAKEQ</sequence>
<keyword evidence="6 9" id="KW-0449">Lipoprotein</keyword>
<dbReference type="Proteomes" id="UP000191448">
    <property type="component" value="Unassembled WGS sequence"/>
</dbReference>
<dbReference type="EMBL" id="LTAY01000029">
    <property type="protein sequence ID" value="OPX48624.1"/>
    <property type="molecule type" value="Genomic_DNA"/>
</dbReference>
<dbReference type="PANTHER" id="PTHR34296">
    <property type="entry name" value="TRANSCRIPTIONAL ACTIVATOR PROTEIN MED"/>
    <property type="match status" value="1"/>
</dbReference>
<organism evidence="9 10">
    <name type="scientific">Clostridium thermobutyricum DSM 4928</name>
    <dbReference type="NCBI Taxonomy" id="1121339"/>
    <lineage>
        <taxon>Bacteria</taxon>
        <taxon>Bacillati</taxon>
        <taxon>Bacillota</taxon>
        <taxon>Clostridia</taxon>
        <taxon>Eubacteriales</taxon>
        <taxon>Clostridiaceae</taxon>
        <taxon>Clostridium</taxon>
    </lineage>
</organism>
<protein>
    <submittedName>
        <fullName evidence="9">Membrane lipoprotein TmpC</fullName>
    </submittedName>
</protein>
<evidence type="ECO:0000256" key="7">
    <source>
        <dbReference type="SAM" id="Phobius"/>
    </source>
</evidence>
<dbReference type="CDD" id="cd06354">
    <property type="entry name" value="PBP1_PrnA-like"/>
    <property type="match status" value="1"/>
</dbReference>
<dbReference type="InterPro" id="IPR028082">
    <property type="entry name" value="Peripla_BP_I"/>
</dbReference>
<keyword evidence="7" id="KW-0812">Transmembrane</keyword>